<feature type="region of interest" description="Disordered" evidence="1">
    <location>
        <begin position="1"/>
        <end position="38"/>
    </location>
</feature>
<evidence type="ECO:0000256" key="1">
    <source>
        <dbReference type="SAM" id="MobiDB-lite"/>
    </source>
</evidence>
<keyword evidence="2" id="KW-0812">Transmembrane</keyword>
<gene>
    <name evidence="3" type="ORF">GCM10025865_20820</name>
</gene>
<accession>A0ABM8G3Q4</accession>
<feature type="compositionally biased region" description="Low complexity" evidence="1">
    <location>
        <begin position="12"/>
        <end position="38"/>
    </location>
</feature>
<feature type="transmembrane region" description="Helical" evidence="2">
    <location>
        <begin position="68"/>
        <end position="91"/>
    </location>
</feature>
<keyword evidence="2" id="KW-0472">Membrane</keyword>
<dbReference type="EMBL" id="AP027729">
    <property type="protein sequence ID" value="BDZ42783.1"/>
    <property type="molecule type" value="Genomic_DNA"/>
</dbReference>
<dbReference type="Proteomes" id="UP001321475">
    <property type="component" value="Chromosome"/>
</dbReference>
<sequence>MSHDPAGRPVDAADTTGTTGTADATGTSGVPDTADTTGAADLTDATLADRYGRTAPRGRGLRVGRRRVSAYALAITAFVVLGTAVVGWIAVDNARGAVEWKDVGFSVVSPEQIDITFDVSMAPGTTAVCSIDALSSGYAQVGHLEVPVGPNATADARYTVSVATSQEATTAVIDTCDAVDPAP</sequence>
<evidence type="ECO:0000256" key="2">
    <source>
        <dbReference type="SAM" id="Phobius"/>
    </source>
</evidence>
<reference evidence="4" key="1">
    <citation type="journal article" date="2019" name="Int. J. Syst. Evol. Microbiol.">
        <title>The Global Catalogue of Microorganisms (GCM) 10K type strain sequencing project: providing services to taxonomists for standard genome sequencing and annotation.</title>
        <authorList>
            <consortium name="The Broad Institute Genomics Platform"/>
            <consortium name="The Broad Institute Genome Sequencing Center for Infectious Disease"/>
            <person name="Wu L."/>
            <person name="Ma J."/>
        </authorList>
    </citation>
    <scope>NUCLEOTIDE SEQUENCE [LARGE SCALE GENOMIC DNA]</scope>
    <source>
        <strain evidence="4">NBRC 108565</strain>
    </source>
</reference>
<evidence type="ECO:0008006" key="5">
    <source>
        <dbReference type="Google" id="ProtNLM"/>
    </source>
</evidence>
<keyword evidence="4" id="KW-1185">Reference proteome</keyword>
<dbReference type="InterPro" id="IPR025443">
    <property type="entry name" value="DUF4307"/>
</dbReference>
<protein>
    <recommendedName>
        <fullName evidence="5">DUF4307 domain-containing protein</fullName>
    </recommendedName>
</protein>
<dbReference type="RefSeq" id="WP_286217200.1">
    <property type="nucleotide sequence ID" value="NZ_AP027729.1"/>
</dbReference>
<evidence type="ECO:0000313" key="3">
    <source>
        <dbReference type="EMBL" id="BDZ42783.1"/>
    </source>
</evidence>
<organism evidence="3 4">
    <name type="scientific">Paraoerskovia sediminicola</name>
    <dbReference type="NCBI Taxonomy" id="1138587"/>
    <lineage>
        <taxon>Bacteria</taxon>
        <taxon>Bacillati</taxon>
        <taxon>Actinomycetota</taxon>
        <taxon>Actinomycetes</taxon>
        <taxon>Micrococcales</taxon>
        <taxon>Cellulomonadaceae</taxon>
        <taxon>Paraoerskovia</taxon>
    </lineage>
</organism>
<name>A0ABM8G3Q4_9CELL</name>
<evidence type="ECO:0000313" key="4">
    <source>
        <dbReference type="Proteomes" id="UP001321475"/>
    </source>
</evidence>
<keyword evidence="2" id="KW-1133">Transmembrane helix</keyword>
<dbReference type="Pfam" id="PF14155">
    <property type="entry name" value="DUF4307"/>
    <property type="match status" value="1"/>
</dbReference>
<proteinExistence type="predicted"/>